<proteinExistence type="predicted"/>
<accession>A0AAD6GLH6</accession>
<dbReference type="Proteomes" id="UP001216150">
    <property type="component" value="Unassembled WGS sequence"/>
</dbReference>
<organism evidence="1 2">
    <name type="scientific">Penicillium hetheringtonii</name>
    <dbReference type="NCBI Taxonomy" id="911720"/>
    <lineage>
        <taxon>Eukaryota</taxon>
        <taxon>Fungi</taxon>
        <taxon>Dikarya</taxon>
        <taxon>Ascomycota</taxon>
        <taxon>Pezizomycotina</taxon>
        <taxon>Eurotiomycetes</taxon>
        <taxon>Eurotiomycetidae</taxon>
        <taxon>Eurotiales</taxon>
        <taxon>Aspergillaceae</taxon>
        <taxon>Penicillium</taxon>
    </lineage>
</organism>
<evidence type="ECO:0000313" key="2">
    <source>
        <dbReference type="Proteomes" id="UP001216150"/>
    </source>
</evidence>
<dbReference type="AlphaFoldDB" id="A0AAD6GLH6"/>
<keyword evidence="2" id="KW-1185">Reference proteome</keyword>
<gene>
    <name evidence="1" type="ORF">N7450_011094</name>
</gene>
<sequence length="85" mass="9712">MARASQQPTLYFQRRPTECALGLCSPIGNSFEIQAAKYIETYPIKGVADLTTVVSMPKTYEVRFIPRDEDQLRKDLEEIDGERSQ</sequence>
<name>A0AAD6GLH6_9EURO</name>
<comment type="caution">
    <text evidence="1">The sequence shown here is derived from an EMBL/GenBank/DDBJ whole genome shotgun (WGS) entry which is preliminary data.</text>
</comment>
<evidence type="ECO:0000313" key="1">
    <source>
        <dbReference type="EMBL" id="KAJ5568608.1"/>
    </source>
</evidence>
<protein>
    <submittedName>
        <fullName evidence="1">Nuclease (SNase-like) OB-fold</fullName>
    </submittedName>
</protein>
<reference evidence="1 2" key="1">
    <citation type="journal article" date="2023" name="IMA Fungus">
        <title>Comparative genomic study of the Penicillium genus elucidates a diverse pangenome and 15 lateral gene transfer events.</title>
        <authorList>
            <person name="Petersen C."/>
            <person name="Sorensen T."/>
            <person name="Nielsen M.R."/>
            <person name="Sondergaard T.E."/>
            <person name="Sorensen J.L."/>
            <person name="Fitzpatrick D.A."/>
            <person name="Frisvad J.C."/>
            <person name="Nielsen K.L."/>
        </authorList>
    </citation>
    <scope>NUCLEOTIDE SEQUENCE [LARGE SCALE GENOMIC DNA]</scope>
    <source>
        <strain evidence="1 2">IBT 29057</strain>
    </source>
</reference>
<dbReference type="EMBL" id="JAQJAC010000010">
    <property type="protein sequence ID" value="KAJ5568608.1"/>
    <property type="molecule type" value="Genomic_DNA"/>
</dbReference>